<protein>
    <submittedName>
        <fullName evidence="2">Disintegrin and metalloproteinase domain-containing protein 20-like</fullName>
    </submittedName>
</protein>
<accession>A0AC58KWZ2</accession>
<dbReference type="Proteomes" id="UP001732720">
    <property type="component" value="Chromosome 14"/>
</dbReference>
<dbReference type="RefSeq" id="XP_073909423.1">
    <property type="nucleotide sequence ID" value="XM_074053322.1"/>
</dbReference>
<proteinExistence type="predicted"/>
<organism evidence="1 2">
    <name type="scientific">Castor canadensis</name>
    <name type="common">American beaver</name>
    <dbReference type="NCBI Taxonomy" id="51338"/>
    <lineage>
        <taxon>Eukaryota</taxon>
        <taxon>Metazoa</taxon>
        <taxon>Chordata</taxon>
        <taxon>Craniata</taxon>
        <taxon>Vertebrata</taxon>
        <taxon>Euteleostomi</taxon>
        <taxon>Mammalia</taxon>
        <taxon>Eutheria</taxon>
        <taxon>Euarchontoglires</taxon>
        <taxon>Glires</taxon>
        <taxon>Rodentia</taxon>
        <taxon>Castorimorpha</taxon>
        <taxon>Castoridae</taxon>
        <taxon>Castor</taxon>
    </lineage>
</organism>
<keyword evidence="1" id="KW-1185">Reference proteome</keyword>
<evidence type="ECO:0000313" key="1">
    <source>
        <dbReference type="Proteomes" id="UP001732720"/>
    </source>
</evidence>
<reference evidence="2" key="1">
    <citation type="submission" date="2025-08" db="UniProtKB">
        <authorList>
            <consortium name="RefSeq"/>
        </authorList>
    </citation>
    <scope>IDENTIFICATION</scope>
</reference>
<name>A0AC58KWZ2_CASCN</name>
<sequence length="770" mass="86787">MTLVEALVHVRITLLQLWLGLLLFHSGWSQYIHAQHHSPPEVVIPLRVTGTGIVTRSPDWLSYSLYFGGQSHVVHMKTNKFLVSRDLSVFTYTDQGTLLEDQPFIQNDCYYHGYVEGDPESLVALTTCLGGLQGILQINDILYEIKPKNLSGTFEHLIYKMDSEERELLSVRCAVTEEEIERQLKIQARAVSTLKQSGYEGWWIQTRIVELGVVVDHKRFLYLERNMSKLQDEIIIIINEMNSYFSFVGIDVILVGLEVWTERNPINVEDNDIQSVLIDFCTWKRGDFSTRISHDIAHIYVNHSYSGMLGQANLGSACNFDSNCAISSFLNDEVPYLAYIATHEVGHVLGMHHDDDELCICGQGHRHCIMNSGNVFSTQFSNCSYAQLWNTQRNCLRNSPVRKAIFPWVQCGNGVVEDGEQCDCGSLKSCTNDSCCLLGCTLKPGAACASGLCCKDCQVLPPRTLCREQDGECDLPEWCNGTSPECPEDVYVQDGLPCLGIGYCYKKICNNHHEQCKKIFGKDATSANQSCYKEMNTRGDRFGNCGMTSDGYLQCNITDVLCGRVQCENMPHIPLLKEHSTVHQIHFNEVTCWGTDYHWGMTIPDIGEVKDGTACGLEQLCIHRKCVNISSLKGTCSTNDCNMRGICNNKQHCHCHFGWDPPNCLKKGSGGSVDSGPSPLEDVDVLKRGQKRIYTGLIFLGPFCFLLFSLFIFFCKRDKLLPKKEEPEAEPLPVKEEPKVQTSSKKEPMKEPKVLEKEENFTNPEDEYKP</sequence>
<evidence type="ECO:0000313" key="2">
    <source>
        <dbReference type="RefSeq" id="XP_073909423.1"/>
    </source>
</evidence>
<gene>
    <name evidence="2" type="primary">LOC109675477</name>
</gene>